<accession>A0A918JW88</accession>
<comment type="caution">
    <text evidence="1">The sequence shown here is derived from an EMBL/GenBank/DDBJ whole genome shotgun (WGS) entry which is preliminary data.</text>
</comment>
<protein>
    <submittedName>
        <fullName evidence="1">Uncharacterized protein</fullName>
    </submittedName>
</protein>
<proteinExistence type="predicted"/>
<keyword evidence="2" id="KW-1185">Reference proteome</keyword>
<evidence type="ECO:0000313" key="1">
    <source>
        <dbReference type="EMBL" id="GGX18708.1"/>
    </source>
</evidence>
<reference evidence="1 2" key="1">
    <citation type="journal article" date="2014" name="Int. J. Syst. Evol. Microbiol.">
        <title>Complete genome sequence of Corynebacterium casei LMG S-19264T (=DSM 44701T), isolated from a smear-ripened cheese.</title>
        <authorList>
            <consortium name="US DOE Joint Genome Institute (JGI-PGF)"/>
            <person name="Walter F."/>
            <person name="Albersmeier A."/>
            <person name="Kalinowski J."/>
            <person name="Ruckert C."/>
        </authorList>
    </citation>
    <scope>NUCLEOTIDE SEQUENCE [LARGE SCALE GENOMIC DNA]</scope>
    <source>
        <strain evidence="1 2">KCTC 12285</strain>
    </source>
</reference>
<organism evidence="1 2">
    <name type="scientific">Aquimarina muelleri</name>
    <dbReference type="NCBI Taxonomy" id="279356"/>
    <lineage>
        <taxon>Bacteria</taxon>
        <taxon>Pseudomonadati</taxon>
        <taxon>Bacteroidota</taxon>
        <taxon>Flavobacteriia</taxon>
        <taxon>Flavobacteriales</taxon>
        <taxon>Flavobacteriaceae</taxon>
        <taxon>Aquimarina</taxon>
    </lineage>
</organism>
<dbReference type="Proteomes" id="UP000601108">
    <property type="component" value="Unassembled WGS sequence"/>
</dbReference>
<dbReference type="EMBL" id="BMWS01000012">
    <property type="protein sequence ID" value="GGX18708.1"/>
    <property type="molecule type" value="Genomic_DNA"/>
</dbReference>
<sequence>MPIKSYLAHPHNGKKNELVQALSRIDQCEVMPAQNKDLLILITETESNTEEEILKEKLEALKSLKLLAMVSGFNTPQKN</sequence>
<dbReference type="RefSeq" id="WP_027412573.1">
    <property type="nucleotide sequence ID" value="NZ_BMWS01000012.1"/>
</dbReference>
<name>A0A918JW88_9FLAO</name>
<dbReference type="AlphaFoldDB" id="A0A918JW88"/>
<evidence type="ECO:0000313" key="2">
    <source>
        <dbReference type="Proteomes" id="UP000601108"/>
    </source>
</evidence>
<gene>
    <name evidence="1" type="ORF">GCM10007384_20060</name>
</gene>